<dbReference type="SMART" id="SM00233">
    <property type="entry name" value="PH"/>
    <property type="match status" value="1"/>
</dbReference>
<feature type="domain" description="Rab-GAP TBC" evidence="2">
    <location>
        <begin position="213"/>
        <end position="565"/>
    </location>
</feature>
<dbReference type="Gene3D" id="2.30.29.30">
    <property type="entry name" value="Pleckstrin-homology domain (PH domain)/Phosphotyrosine-binding domain (PTB)"/>
    <property type="match status" value="1"/>
</dbReference>
<dbReference type="SMART" id="SM00164">
    <property type="entry name" value="TBC"/>
    <property type="match status" value="1"/>
</dbReference>
<dbReference type="HOGENOM" id="CLU_416520_0_0_1"/>
<protein>
    <recommendedName>
        <fullName evidence="2">Rab-GAP TBC domain-containing protein</fullName>
    </recommendedName>
</protein>
<dbReference type="PANTHER" id="PTHR22957:SF337">
    <property type="entry name" value="TBC1 DOMAIN FAMILY MEMBER 5"/>
    <property type="match status" value="1"/>
</dbReference>
<dbReference type="AlphaFoldDB" id="K3W7N5"/>
<dbReference type="OMA" id="RDPFVQC"/>
<dbReference type="Gene3D" id="1.10.472.80">
    <property type="entry name" value="Ypt/Rab-GAP domain of gyp1p, domain 3"/>
    <property type="match status" value="1"/>
</dbReference>
<dbReference type="EMBL" id="GL376620">
    <property type="status" value="NOT_ANNOTATED_CDS"/>
    <property type="molecule type" value="Genomic_DNA"/>
</dbReference>
<reference evidence="4" key="1">
    <citation type="journal article" date="2010" name="Genome Biol.">
        <title>Genome sequence of the necrotrophic plant pathogen Pythium ultimum reveals original pathogenicity mechanisms and effector repertoire.</title>
        <authorList>
            <person name="Levesque C.A."/>
            <person name="Brouwer H."/>
            <person name="Cano L."/>
            <person name="Hamilton J.P."/>
            <person name="Holt C."/>
            <person name="Huitema E."/>
            <person name="Raffaele S."/>
            <person name="Robideau G.P."/>
            <person name="Thines M."/>
            <person name="Win J."/>
            <person name="Zerillo M.M."/>
            <person name="Beakes G.W."/>
            <person name="Boore J.L."/>
            <person name="Busam D."/>
            <person name="Dumas B."/>
            <person name="Ferriera S."/>
            <person name="Fuerstenberg S.I."/>
            <person name="Gachon C.M."/>
            <person name="Gaulin E."/>
            <person name="Govers F."/>
            <person name="Grenville-Briggs L."/>
            <person name="Horner N."/>
            <person name="Hostetler J."/>
            <person name="Jiang R.H."/>
            <person name="Johnson J."/>
            <person name="Krajaejun T."/>
            <person name="Lin H."/>
            <person name="Meijer H.J."/>
            <person name="Moore B."/>
            <person name="Morris P."/>
            <person name="Phuntmart V."/>
            <person name="Puiu D."/>
            <person name="Shetty J."/>
            <person name="Stajich J.E."/>
            <person name="Tripathy S."/>
            <person name="Wawra S."/>
            <person name="van West P."/>
            <person name="Whitty B.R."/>
            <person name="Coutinho P.M."/>
            <person name="Henrissat B."/>
            <person name="Martin F."/>
            <person name="Thomas P.D."/>
            <person name="Tyler B.M."/>
            <person name="De Vries R.P."/>
            <person name="Kamoun S."/>
            <person name="Yandell M."/>
            <person name="Tisserat N."/>
            <person name="Buell C.R."/>
        </authorList>
    </citation>
    <scope>NUCLEOTIDE SEQUENCE</scope>
    <source>
        <strain evidence="4">DAOM:BR144</strain>
    </source>
</reference>
<evidence type="ECO:0000259" key="2">
    <source>
        <dbReference type="PROSITE" id="PS50086"/>
    </source>
</evidence>
<dbReference type="InterPro" id="IPR000195">
    <property type="entry name" value="Rab-GAP-TBC_dom"/>
</dbReference>
<proteinExistence type="predicted"/>
<reference evidence="3" key="3">
    <citation type="submission" date="2015-02" db="UniProtKB">
        <authorList>
            <consortium name="EnsemblProtists"/>
        </authorList>
    </citation>
    <scope>IDENTIFICATION</scope>
    <source>
        <strain evidence="3">DAOM BR144</strain>
    </source>
</reference>
<dbReference type="EnsemblProtists" id="PYU1_T000976">
    <property type="protein sequence ID" value="PYU1_T000976"/>
    <property type="gene ID" value="PYU1_G000976"/>
</dbReference>
<dbReference type="InterPro" id="IPR011993">
    <property type="entry name" value="PH-like_dom_sf"/>
</dbReference>
<dbReference type="PANTHER" id="PTHR22957">
    <property type="entry name" value="TBC1 DOMAIN FAMILY MEMBER GTPASE-ACTIVATING PROTEIN"/>
    <property type="match status" value="1"/>
</dbReference>
<dbReference type="VEuPathDB" id="FungiDB:PYU1_G000976"/>
<keyword evidence="1" id="KW-0343">GTPase activation</keyword>
<dbReference type="STRING" id="431595.K3W7N5"/>
<keyword evidence="4" id="KW-1185">Reference proteome</keyword>
<dbReference type="GO" id="GO:0005096">
    <property type="term" value="F:GTPase activator activity"/>
    <property type="evidence" value="ECO:0007669"/>
    <property type="project" value="UniProtKB-KW"/>
</dbReference>
<organism evidence="3 4">
    <name type="scientific">Globisporangium ultimum (strain ATCC 200006 / CBS 805.95 / DAOM BR144)</name>
    <name type="common">Pythium ultimum</name>
    <dbReference type="NCBI Taxonomy" id="431595"/>
    <lineage>
        <taxon>Eukaryota</taxon>
        <taxon>Sar</taxon>
        <taxon>Stramenopiles</taxon>
        <taxon>Oomycota</taxon>
        <taxon>Peronosporomycetes</taxon>
        <taxon>Pythiales</taxon>
        <taxon>Pythiaceae</taxon>
        <taxon>Globisporangium</taxon>
    </lineage>
</organism>
<evidence type="ECO:0000313" key="3">
    <source>
        <dbReference type="EnsemblProtists" id="PYU1_T000976"/>
    </source>
</evidence>
<accession>K3W7N5</accession>
<dbReference type="Gene3D" id="1.10.8.270">
    <property type="entry name" value="putative rabgap domain of human tbc1 domain family member 14 like domains"/>
    <property type="match status" value="1"/>
</dbReference>
<dbReference type="SUPFAM" id="SSF50729">
    <property type="entry name" value="PH domain-like"/>
    <property type="match status" value="1"/>
</dbReference>
<evidence type="ECO:0000313" key="4">
    <source>
        <dbReference type="Proteomes" id="UP000019132"/>
    </source>
</evidence>
<dbReference type="InterPro" id="IPR035969">
    <property type="entry name" value="Rab-GAP_TBC_sf"/>
</dbReference>
<dbReference type="PROSITE" id="PS50086">
    <property type="entry name" value="TBC_RABGAP"/>
    <property type="match status" value="1"/>
</dbReference>
<dbReference type="Proteomes" id="UP000019132">
    <property type="component" value="Unassembled WGS sequence"/>
</dbReference>
<dbReference type="eggNOG" id="KOG1091">
    <property type="taxonomic scope" value="Eukaryota"/>
</dbReference>
<evidence type="ECO:0000256" key="1">
    <source>
        <dbReference type="ARBA" id="ARBA00022468"/>
    </source>
</evidence>
<dbReference type="SUPFAM" id="SSF47923">
    <property type="entry name" value="Ypt/Rab-GAP domain of gyp1p"/>
    <property type="match status" value="2"/>
</dbReference>
<reference evidence="4" key="2">
    <citation type="submission" date="2010-04" db="EMBL/GenBank/DDBJ databases">
        <authorList>
            <person name="Buell R."/>
            <person name="Hamilton J."/>
            <person name="Hostetler J."/>
        </authorList>
    </citation>
    <scope>NUCLEOTIDE SEQUENCE [LARGE SCALE GENOMIC DNA]</scope>
    <source>
        <strain evidence="4">DAOM:BR144</strain>
    </source>
</reference>
<name>K3W7N5_GLOUD</name>
<dbReference type="InParanoid" id="K3W7N5"/>
<dbReference type="InterPro" id="IPR001849">
    <property type="entry name" value="PH_domain"/>
</dbReference>
<sequence length="636" mass="71794">VLRVDFKSTEALALASANDSTCASTSTTGDNGASMWSRLFRHFTLQTPLLNRLLPKLKCGRLMLEVGDPAVWKQFDVVLAGSSMVDLGLYYYNLNKRDAPPLGCVHLHSAHIDVLEEVVMVVTTDKTWFLCAEHAREANDWAEAICATIEKVSQGVLLEGRSAARRRLSSTVTAVTLREIQSREPHARVDEFLEVFVKSNSEDVRIQTMKGALSWSCMRNLAWKLWLDYLPLDVPFKDWIPIAKEKRQKYSALRKRHSIFSESLHVAESCEDFIHSCEATEDALLYDIYKDVRRTRGSMPYFRDPVVQCMLIRILYTYSNAHPEVSYNQGMGELLATIVYLLHIEQWPSQKSTKDDADMSASILSTSSFENVHSEAESDSDDGSYVYVESFIDVQPDGSYLDRDTFLRMSPFTGGAARYSDCCRDAVEEIIREITNGEFLEHDAYLLLEEVMIRMAGAYCPEAPPPSSSRKTFGSKKANAASSPTSITSYVMGHDDSTTASPLYDQMNSIHNHILRRCDPPTARHLSHLGIEPQMFSLRWVRVLMSREFEMAQVWQVWDAIFSVTPCDFSFINLLCVAAVREFRDEILAVEDATSVLLCFRDLSDRIDADRLVDNARELYEALLLAAAVEASNGFS</sequence>
<dbReference type="Pfam" id="PF00566">
    <property type="entry name" value="RabGAP-TBC"/>
    <property type="match status" value="2"/>
</dbReference>